<dbReference type="AlphaFoldDB" id="A0A833N2P6"/>
<keyword evidence="2" id="KW-1185">Reference proteome</keyword>
<dbReference type="Gene3D" id="3.20.20.150">
    <property type="entry name" value="Divalent-metal-dependent TIM barrel enzymes"/>
    <property type="match status" value="1"/>
</dbReference>
<accession>A0A833N2P6</accession>
<protein>
    <submittedName>
        <fullName evidence="1">DUF692 family protein</fullName>
    </submittedName>
</protein>
<proteinExistence type="predicted"/>
<reference evidence="1 2" key="1">
    <citation type="submission" date="2019-10" db="EMBL/GenBank/DDBJ databases">
        <title>New genus of Silvanigrellaceae.</title>
        <authorList>
            <person name="Pitt A."/>
            <person name="Hahn M.W."/>
        </authorList>
    </citation>
    <scope>NUCLEOTIDE SEQUENCE [LARGE SCALE GENOMIC DNA]</scope>
    <source>
        <strain evidence="1 2">33A1-SZDP</strain>
    </source>
</reference>
<name>A0A833N2P6_9BACT</name>
<dbReference type="NCBIfam" id="NF003818">
    <property type="entry name" value="PRK05409.1"/>
    <property type="match status" value="1"/>
</dbReference>
<gene>
    <name evidence="1" type="ORF">GCL57_00390</name>
</gene>
<dbReference type="InterPro" id="IPR007801">
    <property type="entry name" value="MbnB/TglH/ChrH"/>
</dbReference>
<dbReference type="Pfam" id="PF05114">
    <property type="entry name" value="MbnB_TglH_ChrH"/>
    <property type="match status" value="1"/>
</dbReference>
<dbReference type="Proteomes" id="UP000442694">
    <property type="component" value="Unassembled WGS sequence"/>
</dbReference>
<sequence>MKVKDVISSHKIERGVLTFPSGIFGAGLRAAHYSFWHEIPQLPPLEIMADNFMYLKGGPGLYHLHKIVERTKVVVHGVGMNIASANPLNKEYCNILKDFLNKINPEVVSDHLCFSASSTHNSFDLLPIPFNSVTLNLVCDKTNLIQDILGRQYSLENISSYVSFKENEYTEIEFLNEVCKRTGAGILLDVNNIYVSGFNHSFDPYIEIAKVKPEYVNQYHIAGHSIMDDFLFDTHDKLACEEVWQIMNWALKNIGLRTAIIERDDDLAPFDELIYEINFGNNQLCNLKN</sequence>
<dbReference type="SUPFAM" id="SSF51658">
    <property type="entry name" value="Xylose isomerase-like"/>
    <property type="match status" value="1"/>
</dbReference>
<organism evidence="1 2">
    <name type="scientific">Fluviispira multicolorata</name>
    <dbReference type="NCBI Taxonomy" id="2654512"/>
    <lineage>
        <taxon>Bacteria</taxon>
        <taxon>Pseudomonadati</taxon>
        <taxon>Bdellovibrionota</taxon>
        <taxon>Oligoflexia</taxon>
        <taxon>Silvanigrellales</taxon>
        <taxon>Silvanigrellaceae</taxon>
        <taxon>Fluviispira</taxon>
    </lineage>
</organism>
<dbReference type="EMBL" id="WFLN01000004">
    <property type="protein sequence ID" value="KAB8033188.1"/>
    <property type="molecule type" value="Genomic_DNA"/>
</dbReference>
<dbReference type="InterPro" id="IPR036237">
    <property type="entry name" value="Xyl_isomerase-like_sf"/>
</dbReference>
<comment type="caution">
    <text evidence="1">The sequence shown here is derived from an EMBL/GenBank/DDBJ whole genome shotgun (WGS) entry which is preliminary data.</text>
</comment>
<evidence type="ECO:0000313" key="1">
    <source>
        <dbReference type="EMBL" id="KAB8033188.1"/>
    </source>
</evidence>
<dbReference type="PANTHER" id="PTHR42194">
    <property type="entry name" value="UPF0276 PROTEIN HI_1600"/>
    <property type="match status" value="1"/>
</dbReference>
<evidence type="ECO:0000313" key="2">
    <source>
        <dbReference type="Proteomes" id="UP000442694"/>
    </source>
</evidence>
<dbReference type="PANTHER" id="PTHR42194:SF1">
    <property type="entry name" value="UPF0276 PROTEIN HI_1600"/>
    <property type="match status" value="1"/>
</dbReference>